<evidence type="ECO:0000256" key="7">
    <source>
        <dbReference type="ARBA" id="ARBA00022882"/>
    </source>
</evidence>
<feature type="compositionally biased region" description="Low complexity" evidence="17">
    <location>
        <begin position="133"/>
        <end position="154"/>
    </location>
</feature>
<dbReference type="AlphaFoldDB" id="A0A6I8N0I0"/>
<protein>
    <recommendedName>
        <fullName evidence="3">G protein-activated inward rectifier potassium channel 1</fullName>
    </recommendedName>
    <alternativeName>
        <fullName evidence="14">Inward rectifier K(+) channel Kir3.1</fullName>
    </alternativeName>
    <alternativeName>
        <fullName evidence="13">Potassium channel, inwardly rectifying subfamily J member 3</fullName>
    </alternativeName>
</protein>
<feature type="compositionally biased region" description="Basic residues" evidence="17">
    <location>
        <begin position="72"/>
        <end position="85"/>
    </location>
</feature>
<dbReference type="InterPro" id="IPR041647">
    <property type="entry name" value="IRK_C"/>
</dbReference>
<feature type="compositionally biased region" description="Gly residues" evidence="17">
    <location>
        <begin position="1"/>
        <end position="12"/>
    </location>
</feature>
<dbReference type="Ensembl" id="ENSOANT00000060190.1">
    <property type="protein sequence ID" value="ENSOANP00000034563.1"/>
    <property type="gene ID" value="ENSOANG00000038534.1"/>
</dbReference>
<evidence type="ECO:0000256" key="9">
    <source>
        <dbReference type="ARBA" id="ARBA00022989"/>
    </source>
</evidence>
<dbReference type="GO" id="GO:0015467">
    <property type="term" value="F:G-protein activated inward rectifier potassium channel activity"/>
    <property type="evidence" value="ECO:0007669"/>
    <property type="project" value="InterPro"/>
</dbReference>
<keyword evidence="8 16" id="KW-0630">Potassium</keyword>
<comment type="subcellular location">
    <subcellularLocation>
        <location evidence="1 16">Membrane</location>
        <topology evidence="1 16">Multi-pass membrane protein</topology>
    </subcellularLocation>
</comment>
<dbReference type="GeneTree" id="ENSGT01080000257365"/>
<organism evidence="19 20">
    <name type="scientific">Ornithorhynchus anatinus</name>
    <name type="common">Duckbill platypus</name>
    <dbReference type="NCBI Taxonomy" id="9258"/>
    <lineage>
        <taxon>Eukaryota</taxon>
        <taxon>Metazoa</taxon>
        <taxon>Chordata</taxon>
        <taxon>Craniata</taxon>
        <taxon>Vertebrata</taxon>
        <taxon>Euteleostomi</taxon>
        <taxon>Mammalia</taxon>
        <taxon>Monotremata</taxon>
        <taxon>Ornithorhynchidae</taxon>
        <taxon>Ornithorhynchus</taxon>
    </lineage>
</organism>
<dbReference type="SUPFAM" id="SSF81296">
    <property type="entry name" value="E set domains"/>
    <property type="match status" value="1"/>
</dbReference>
<evidence type="ECO:0000256" key="4">
    <source>
        <dbReference type="ARBA" id="ARBA00022448"/>
    </source>
</evidence>
<evidence type="ECO:0000256" key="6">
    <source>
        <dbReference type="ARBA" id="ARBA00022692"/>
    </source>
</evidence>
<dbReference type="GO" id="GO:0034702">
    <property type="term" value="C:monoatomic ion channel complex"/>
    <property type="evidence" value="ECO:0007669"/>
    <property type="project" value="UniProtKB-KW"/>
</dbReference>
<dbReference type="PRINTS" id="PR01327">
    <property type="entry name" value="KIR31CHANNEL"/>
</dbReference>
<accession>A0A6I8N0I0</accession>
<evidence type="ECO:0000256" key="11">
    <source>
        <dbReference type="ARBA" id="ARBA00023136"/>
    </source>
</evidence>
<dbReference type="InterPro" id="IPR014756">
    <property type="entry name" value="Ig_E-set"/>
</dbReference>
<sequence>GRSRGAGEGGKTGASRDLSLSPARTPPRIPLGQRSGGERGVRQRWSGSRLDGAPPRRGGGGGDPAPRDLRRSLRPSGRRRRRRRSWGGGGSRPPRPPGRPAPAPPGGPVPPDHVRPPQEIRRRLPGGDHVVERVGPAAGRSPARAPAREAAALRGQERPLQRAARQPGRRDQPLPVRPLHHPGGPQVALEPVHLHPHLHRGLALHGLHVVGHRLHAGGPEPGPRRQLHALRGQRLQLPLGLPLLHRDGGHHRLRLPLHHRQVPRGHRPLPLPVHPGLHRGRLPHRLHVHQDVAAQEAGGDAHVQRARGRLRARRPADAHVPGGQPQEQPHGLRSDPLQVAQRMTCQARTSYTEDEVLWGHRFFPVISLEEGFFKVDYSQFHATFEVPTPPYSVKEQEEMFLLSSPLIAPAISNSKERNHSVECLDGLDDVGAKLPSKLQKMTGREDFPKKLLRMSSTTSEKAYSLGDLPMKLQRISSVPGNSEEKLGSKTTKILSDPISQSVADLPPKLQKMSGGAARMEGNLPAKLRKMNSDRFT</sequence>
<evidence type="ECO:0000256" key="2">
    <source>
        <dbReference type="ARBA" id="ARBA00009002"/>
    </source>
</evidence>
<feature type="compositionally biased region" description="Basic and acidic residues" evidence="17">
    <location>
        <begin position="112"/>
        <end position="132"/>
    </location>
</feature>
<evidence type="ECO:0000256" key="13">
    <source>
        <dbReference type="ARBA" id="ARBA00031390"/>
    </source>
</evidence>
<dbReference type="PRINTS" id="PR01320">
    <property type="entry name" value="KIRCHANNEL"/>
</dbReference>
<feature type="compositionally biased region" description="Pro residues" evidence="17">
    <location>
        <begin position="93"/>
        <end position="111"/>
    </location>
</feature>
<evidence type="ECO:0000256" key="15">
    <source>
        <dbReference type="ARBA" id="ARBA00034430"/>
    </source>
</evidence>
<evidence type="ECO:0000256" key="10">
    <source>
        <dbReference type="ARBA" id="ARBA00023065"/>
    </source>
</evidence>
<keyword evidence="11" id="KW-0472">Membrane</keyword>
<feature type="domain" description="Inward rectifier potassium channel C-terminal" evidence="18">
    <location>
        <begin position="342"/>
        <end position="398"/>
    </location>
</feature>
<evidence type="ECO:0000256" key="3">
    <source>
        <dbReference type="ARBA" id="ARBA00015495"/>
    </source>
</evidence>
<dbReference type="InterPro" id="IPR003274">
    <property type="entry name" value="K_chnl_inward-rec_Kir3.1"/>
</dbReference>
<proteinExistence type="inferred from homology"/>
<evidence type="ECO:0000313" key="20">
    <source>
        <dbReference type="Proteomes" id="UP000002279"/>
    </source>
</evidence>
<evidence type="ECO:0000313" key="19">
    <source>
        <dbReference type="Ensembl" id="ENSOANP00000034563.1"/>
    </source>
</evidence>
<evidence type="ECO:0000256" key="12">
    <source>
        <dbReference type="ARBA" id="ARBA00023303"/>
    </source>
</evidence>
<keyword evidence="6 16" id="KW-0812">Transmembrane</keyword>
<keyword evidence="7 16" id="KW-0851">Voltage-gated channel</keyword>
<feature type="region of interest" description="Disordered" evidence="17">
    <location>
        <begin position="1"/>
        <end position="189"/>
    </location>
</feature>
<evidence type="ECO:0000256" key="14">
    <source>
        <dbReference type="ARBA" id="ARBA00032145"/>
    </source>
</evidence>
<evidence type="ECO:0000259" key="18">
    <source>
        <dbReference type="Pfam" id="PF17655"/>
    </source>
</evidence>
<name>A0A6I8N0I0_ORNAN</name>
<dbReference type="PANTHER" id="PTHR11767:SF16">
    <property type="entry name" value="G PROTEIN-ACTIVATED INWARD RECTIFIER POTASSIUM CHANNEL 1"/>
    <property type="match status" value="1"/>
</dbReference>
<dbReference type="Bgee" id="ENSOANG00000038534">
    <property type="expression patterns" value="Expressed in cerebellum and 5 other cell types or tissues"/>
</dbReference>
<dbReference type="PANTHER" id="PTHR11767">
    <property type="entry name" value="INWARD RECTIFIER POTASSIUM CHANNEL"/>
    <property type="match status" value="1"/>
</dbReference>
<feature type="region of interest" description="Disordered" evidence="17">
    <location>
        <begin position="309"/>
        <end position="335"/>
    </location>
</feature>
<gene>
    <name evidence="19" type="primary">KCNJ3</name>
</gene>
<keyword evidence="5 16" id="KW-0633">Potassium transport</keyword>
<keyword evidence="10 16" id="KW-0406">Ion transport</keyword>
<evidence type="ECO:0000256" key="17">
    <source>
        <dbReference type="SAM" id="MobiDB-lite"/>
    </source>
</evidence>
<dbReference type="InParanoid" id="A0A6I8N0I0"/>
<evidence type="ECO:0000256" key="16">
    <source>
        <dbReference type="RuleBase" id="RU003822"/>
    </source>
</evidence>
<keyword evidence="12 16" id="KW-0407">Ion channel</keyword>
<reference evidence="19" key="1">
    <citation type="submission" date="2025-08" db="UniProtKB">
        <authorList>
            <consortium name="Ensembl"/>
        </authorList>
    </citation>
    <scope>IDENTIFICATION</scope>
    <source>
        <strain evidence="19">Glennie</strain>
    </source>
</reference>
<dbReference type="InterPro" id="IPR013518">
    <property type="entry name" value="K_chnl_inward-rec_Kir_cyto"/>
</dbReference>
<evidence type="ECO:0000256" key="8">
    <source>
        <dbReference type="ARBA" id="ARBA00022958"/>
    </source>
</evidence>
<reference evidence="19" key="2">
    <citation type="submission" date="2025-09" db="UniProtKB">
        <authorList>
            <consortium name="Ensembl"/>
        </authorList>
    </citation>
    <scope>IDENTIFICATION</scope>
    <source>
        <strain evidence="19">Glennie</strain>
    </source>
</reference>
<keyword evidence="20" id="KW-1185">Reference proteome</keyword>
<comment type="similarity">
    <text evidence="2">Belongs to the inward rectifier-type potassium channel (TC 1.A.2.1) family. KCNJ3 subfamily.</text>
</comment>
<evidence type="ECO:0000256" key="1">
    <source>
        <dbReference type="ARBA" id="ARBA00004141"/>
    </source>
</evidence>
<dbReference type="Gene3D" id="2.60.40.1400">
    <property type="entry name" value="G protein-activated inward rectifier potassium channel 1"/>
    <property type="match status" value="1"/>
</dbReference>
<dbReference type="InterPro" id="IPR016449">
    <property type="entry name" value="K_chnl_inward-rec_Kir"/>
</dbReference>
<keyword evidence="9" id="KW-1133">Transmembrane helix</keyword>
<dbReference type="Proteomes" id="UP000002279">
    <property type="component" value="Unplaced"/>
</dbReference>
<comment type="catalytic activity">
    <reaction evidence="15">
        <text>K(+)(in) = K(+)(out)</text>
        <dbReference type="Rhea" id="RHEA:29463"/>
        <dbReference type="ChEBI" id="CHEBI:29103"/>
    </reaction>
</comment>
<dbReference type="Pfam" id="PF17655">
    <property type="entry name" value="IRK_C"/>
    <property type="match status" value="1"/>
</dbReference>
<keyword evidence="4 16" id="KW-0813">Transport</keyword>
<evidence type="ECO:0000256" key="5">
    <source>
        <dbReference type="ARBA" id="ARBA00022538"/>
    </source>
</evidence>